<dbReference type="InterPro" id="IPR010982">
    <property type="entry name" value="Lambda_DNA-bd_dom_sf"/>
</dbReference>
<evidence type="ECO:0000259" key="1">
    <source>
        <dbReference type="PROSITE" id="PS50943"/>
    </source>
</evidence>
<gene>
    <name evidence="2" type="ORF">NRB20_24310</name>
</gene>
<dbReference type="SMART" id="SM00530">
    <property type="entry name" value="HTH_XRE"/>
    <property type="match status" value="1"/>
</dbReference>
<evidence type="ECO:0000313" key="2">
    <source>
        <dbReference type="EMBL" id="MQY19346.1"/>
    </source>
</evidence>
<reference evidence="2 3" key="1">
    <citation type="submission" date="2019-10" db="EMBL/GenBank/DDBJ databases">
        <title>Nocardia macrotermitis sp. nov. and Nocardia aurantia sp. nov., isolated from the gut of fungus growing-termite Macrotermes natalensis.</title>
        <authorList>
            <person name="Benndorf R."/>
            <person name="Schwitalla J."/>
            <person name="Martin K."/>
            <person name="De Beer W."/>
            <person name="Kaster A.-K."/>
            <person name="Vollmers J."/>
            <person name="Poulsen M."/>
            <person name="Beemelmanns C."/>
        </authorList>
    </citation>
    <scope>NUCLEOTIDE SEQUENCE [LARGE SCALE GENOMIC DNA]</scope>
    <source>
        <strain evidence="2 3">RB20</strain>
    </source>
</reference>
<dbReference type="Gene3D" id="1.10.260.40">
    <property type="entry name" value="lambda repressor-like DNA-binding domains"/>
    <property type="match status" value="1"/>
</dbReference>
<comment type="caution">
    <text evidence="2">The sequence shown here is derived from an EMBL/GenBank/DDBJ whole genome shotgun (WGS) entry which is preliminary data.</text>
</comment>
<dbReference type="InterPro" id="IPR001387">
    <property type="entry name" value="Cro/C1-type_HTH"/>
</dbReference>
<dbReference type="SUPFAM" id="SSF47413">
    <property type="entry name" value="lambda repressor-like DNA-binding domains"/>
    <property type="match status" value="1"/>
</dbReference>
<organism evidence="2 3">
    <name type="scientific">Nocardia macrotermitis</name>
    <dbReference type="NCBI Taxonomy" id="2585198"/>
    <lineage>
        <taxon>Bacteria</taxon>
        <taxon>Bacillati</taxon>
        <taxon>Actinomycetota</taxon>
        <taxon>Actinomycetes</taxon>
        <taxon>Mycobacteriales</taxon>
        <taxon>Nocardiaceae</taxon>
        <taxon>Nocardia</taxon>
    </lineage>
</organism>
<accession>A0A7K0D0T7</accession>
<evidence type="ECO:0000313" key="3">
    <source>
        <dbReference type="Proteomes" id="UP000438448"/>
    </source>
</evidence>
<dbReference type="RefSeq" id="WP_153410114.1">
    <property type="nucleotide sequence ID" value="NZ_WEGK01000004.1"/>
</dbReference>
<dbReference type="Pfam" id="PF19054">
    <property type="entry name" value="DUF5753"/>
    <property type="match status" value="1"/>
</dbReference>
<name>A0A7K0D0T7_9NOCA</name>
<dbReference type="Proteomes" id="UP000438448">
    <property type="component" value="Unassembled WGS sequence"/>
</dbReference>
<dbReference type="EMBL" id="WEGK01000004">
    <property type="protein sequence ID" value="MQY19346.1"/>
    <property type="molecule type" value="Genomic_DNA"/>
</dbReference>
<dbReference type="PROSITE" id="PS50943">
    <property type="entry name" value="HTH_CROC1"/>
    <property type="match status" value="1"/>
</dbReference>
<dbReference type="InterPro" id="IPR043917">
    <property type="entry name" value="DUF5753"/>
</dbReference>
<dbReference type="AlphaFoldDB" id="A0A7K0D0T7"/>
<dbReference type="Pfam" id="PF13560">
    <property type="entry name" value="HTH_31"/>
    <property type="match status" value="1"/>
</dbReference>
<sequence length="287" mass="32635">MTDPAQQGRQLLGGRLREIRRDAGLTARAVAEAHGWPRSKMSKIELGQQTPTEDDIRDWCASCDAQDQVSDLIATLRNVQAAYLETKRMRLPVRQRQSIAWEAETRLMRWYEPWVVPGLLQTPDYAEALLMKVLEFYHDSTDDLDSMLAARLERQHVLYRGNHRFSFVIAEQVLHTTVGNDDIMLGQLDRLLIAMTLPRVVVGVIPSRTEYIVPQSNFCMFDRRRVLVETITAELTISQPREIALYEKTFDVLTKQAVYGADARDIVAAALASRRNGTARSDFDSAT</sequence>
<dbReference type="OrthoDB" id="4534176at2"/>
<protein>
    <recommendedName>
        <fullName evidence="1">HTH cro/C1-type domain-containing protein</fullName>
    </recommendedName>
</protein>
<keyword evidence="3" id="KW-1185">Reference proteome</keyword>
<feature type="domain" description="HTH cro/C1-type" evidence="1">
    <location>
        <begin position="16"/>
        <end position="72"/>
    </location>
</feature>
<proteinExistence type="predicted"/>
<dbReference type="GO" id="GO:0003677">
    <property type="term" value="F:DNA binding"/>
    <property type="evidence" value="ECO:0007669"/>
    <property type="project" value="InterPro"/>
</dbReference>
<dbReference type="CDD" id="cd00093">
    <property type="entry name" value="HTH_XRE"/>
    <property type="match status" value="1"/>
</dbReference>